<comment type="caution">
    <text evidence="2">The sequence shown here is derived from an EMBL/GenBank/DDBJ whole genome shotgun (WGS) entry which is preliminary data.</text>
</comment>
<evidence type="ECO:0000256" key="1">
    <source>
        <dbReference type="SAM" id="Phobius"/>
    </source>
</evidence>
<accession>A0A922DGD4</accession>
<keyword evidence="1" id="KW-0812">Transmembrane</keyword>
<organism evidence="2 3">
    <name type="scientific">Carya illinoinensis</name>
    <name type="common">Pecan</name>
    <dbReference type="NCBI Taxonomy" id="32201"/>
    <lineage>
        <taxon>Eukaryota</taxon>
        <taxon>Viridiplantae</taxon>
        <taxon>Streptophyta</taxon>
        <taxon>Embryophyta</taxon>
        <taxon>Tracheophyta</taxon>
        <taxon>Spermatophyta</taxon>
        <taxon>Magnoliopsida</taxon>
        <taxon>eudicotyledons</taxon>
        <taxon>Gunneridae</taxon>
        <taxon>Pentapetalae</taxon>
        <taxon>rosids</taxon>
        <taxon>fabids</taxon>
        <taxon>Fagales</taxon>
        <taxon>Juglandaceae</taxon>
        <taxon>Carya</taxon>
    </lineage>
</organism>
<reference evidence="2" key="1">
    <citation type="submission" date="2021-01" db="EMBL/GenBank/DDBJ databases">
        <authorList>
            <person name="Lovell J.T."/>
            <person name="Bentley N."/>
            <person name="Bhattarai G."/>
            <person name="Jenkins J.W."/>
            <person name="Sreedasyam A."/>
            <person name="Alarcon Y."/>
            <person name="Bock C."/>
            <person name="Boston L."/>
            <person name="Carlson J."/>
            <person name="Cervantes K."/>
            <person name="Clermont K."/>
            <person name="Krom N."/>
            <person name="Kubenka K."/>
            <person name="Mamidi S."/>
            <person name="Mattison C."/>
            <person name="Monteros M."/>
            <person name="Pisani C."/>
            <person name="Plott C."/>
            <person name="Rajasekar S."/>
            <person name="Rhein H.S."/>
            <person name="Rohla C."/>
            <person name="Song M."/>
            <person name="Hilaire R.S."/>
            <person name="Shu S."/>
            <person name="Wells L."/>
            <person name="Wang X."/>
            <person name="Webber J."/>
            <person name="Heerema R.J."/>
            <person name="Klein P."/>
            <person name="Conner P."/>
            <person name="Grauke L."/>
            <person name="Grimwood J."/>
            <person name="Schmutz J."/>
            <person name="Randall J.J."/>
        </authorList>
    </citation>
    <scope>NUCLEOTIDE SEQUENCE</scope>
    <source>
        <tissue evidence="2">Leaf</tissue>
    </source>
</reference>
<gene>
    <name evidence="2" type="ORF">I3842_12G037000</name>
</gene>
<sequence>MQVDGIAFGVPAVHVLTICGFLYLRLNLICLLKGSIQTTPSGYFMGRRRQHWTLVTMMLVTSLYQKMIISMTCSICWMTYRQTPLLMCPKKTLLRQIGHQYLKIHQQLLLTNYWRKLDVLFSMGVQNLQSFHSLSSYYTSNQSADGQLSHSTCSLICCGHLFLMRSCHNHMRNQGLWSAGWVSSTTKSMRAPMTESYSRRKMPLLINALYVRLQGGCQMHMAHALYLKKCCAIFH</sequence>
<dbReference type="AlphaFoldDB" id="A0A922DGD4"/>
<feature type="transmembrane region" description="Helical" evidence="1">
    <location>
        <begin position="6"/>
        <end position="32"/>
    </location>
</feature>
<protein>
    <submittedName>
        <fullName evidence="2">Uncharacterized protein</fullName>
    </submittedName>
</protein>
<feature type="transmembrane region" description="Helical" evidence="1">
    <location>
        <begin position="52"/>
        <end position="80"/>
    </location>
</feature>
<keyword evidence="1" id="KW-1133">Transmembrane helix</keyword>
<evidence type="ECO:0000313" key="2">
    <source>
        <dbReference type="EMBL" id="KAG6683923.1"/>
    </source>
</evidence>
<dbReference type="EMBL" id="CM031836">
    <property type="protein sequence ID" value="KAG6683923.1"/>
    <property type="molecule type" value="Genomic_DNA"/>
</dbReference>
<evidence type="ECO:0000313" key="3">
    <source>
        <dbReference type="Proteomes" id="UP000811246"/>
    </source>
</evidence>
<proteinExistence type="predicted"/>
<keyword evidence="1" id="KW-0472">Membrane</keyword>
<dbReference type="Proteomes" id="UP000811246">
    <property type="component" value="Chromosome 12"/>
</dbReference>
<name>A0A922DGD4_CARIL</name>